<organism evidence="7 8">
    <name type="scientific">Flavivirga aquatica</name>
    <dbReference type="NCBI Taxonomy" id="1849968"/>
    <lineage>
        <taxon>Bacteria</taxon>
        <taxon>Pseudomonadati</taxon>
        <taxon>Bacteroidota</taxon>
        <taxon>Flavobacteriia</taxon>
        <taxon>Flavobacteriales</taxon>
        <taxon>Flavobacteriaceae</taxon>
        <taxon>Flavivirga</taxon>
    </lineage>
</organism>
<evidence type="ECO:0000256" key="2">
    <source>
        <dbReference type="ARBA" id="ARBA00022692"/>
    </source>
</evidence>
<dbReference type="SMART" id="SM00752">
    <property type="entry name" value="HTTM"/>
    <property type="match status" value="1"/>
</dbReference>
<dbReference type="GO" id="GO:0012505">
    <property type="term" value="C:endomembrane system"/>
    <property type="evidence" value="ECO:0007669"/>
    <property type="project" value="UniProtKB-SubCell"/>
</dbReference>
<accession>A0A1E5TAQ1</accession>
<feature type="transmembrane region" description="Helical" evidence="5">
    <location>
        <begin position="190"/>
        <end position="212"/>
    </location>
</feature>
<reference evidence="7 8" key="1">
    <citation type="submission" date="2016-05" db="EMBL/GenBank/DDBJ databases">
        <title>Draft Genome Sequence of Algibacter sp. Strain SK-16 Isolated from the Surface Water of Aburatsubo Inlet.</title>
        <authorList>
            <person name="Wong S.-K."/>
            <person name="Yoshizawa S."/>
            <person name="Nakajima Y."/>
            <person name="Ogura Y."/>
            <person name="Tetsuya H."/>
            <person name="Hamasaki K."/>
        </authorList>
    </citation>
    <scope>NUCLEOTIDE SEQUENCE [LARGE SCALE GENOMIC DNA]</scope>
    <source>
        <strain evidence="7 8">SK-16</strain>
    </source>
</reference>
<dbReference type="AlphaFoldDB" id="A0A1E5TAQ1"/>
<dbReference type="PANTHER" id="PTHR39535">
    <property type="entry name" value="SPORULATION-DELAYING PROTEIN SDPB"/>
    <property type="match status" value="1"/>
</dbReference>
<feature type="transmembrane region" description="Helical" evidence="5">
    <location>
        <begin position="107"/>
        <end position="127"/>
    </location>
</feature>
<dbReference type="STRING" id="1849968.A8C32_03110"/>
<protein>
    <recommendedName>
        <fullName evidence="6">HTTM-like domain-containing protein</fullName>
    </recommendedName>
</protein>
<dbReference type="InterPro" id="IPR052964">
    <property type="entry name" value="Sporulation_signal_mat"/>
</dbReference>
<keyword evidence="2 5" id="KW-0812">Transmembrane</keyword>
<gene>
    <name evidence="7" type="ORF">A8C32_03110</name>
</gene>
<dbReference type="InterPro" id="IPR011020">
    <property type="entry name" value="HTTM-like"/>
</dbReference>
<name>A0A1E5TAQ1_9FLAO</name>
<comment type="caution">
    <text evidence="7">The sequence shown here is derived from an EMBL/GenBank/DDBJ whole genome shotgun (WGS) entry which is preliminary data.</text>
</comment>
<comment type="subcellular location">
    <subcellularLocation>
        <location evidence="1">Endomembrane system</location>
        <topology evidence="1">Multi-pass membrane protein</topology>
    </subcellularLocation>
</comment>
<keyword evidence="8" id="KW-1185">Reference proteome</keyword>
<evidence type="ECO:0000256" key="4">
    <source>
        <dbReference type="ARBA" id="ARBA00023136"/>
    </source>
</evidence>
<keyword evidence="3 5" id="KW-1133">Transmembrane helix</keyword>
<dbReference type="Proteomes" id="UP000095713">
    <property type="component" value="Unassembled WGS sequence"/>
</dbReference>
<feature type="transmembrane region" description="Helical" evidence="5">
    <location>
        <begin position="64"/>
        <end position="95"/>
    </location>
</feature>
<keyword evidence="4 5" id="KW-0472">Membrane</keyword>
<feature type="domain" description="HTTM-like" evidence="6">
    <location>
        <begin position="1"/>
        <end position="252"/>
    </location>
</feature>
<feature type="transmembrane region" description="Helical" evidence="5">
    <location>
        <begin position="148"/>
        <end position="170"/>
    </location>
</feature>
<evidence type="ECO:0000313" key="8">
    <source>
        <dbReference type="Proteomes" id="UP000095713"/>
    </source>
</evidence>
<evidence type="ECO:0000313" key="7">
    <source>
        <dbReference type="EMBL" id="OEK08453.1"/>
    </source>
</evidence>
<sequence length="268" mass="30800">MVGIVALLELTSMSTDLDLFFSENPKLFPQQLFYIQSPYFKYLQPIYNYLGEAGLTDFINPGILIMYGVTLLFVILGLFTRPMAILSLILQLFIYKSFAKLNYGFDNFMTMSLFYCVLFPIGKSYSLDTVLFKINEKIDFNYRRILQIHLMIAYFFSGIAKATDLGWWNGKSIWKAIASVDNEFYSTPSIILVLLGISTVLLEFLYPFLVWFKPTRKYTLFAIVSMHIGIAITMDLFAFSAIMIIWNLSAFGEINLNTKTKTKNEVAL</sequence>
<feature type="transmembrane region" description="Helical" evidence="5">
    <location>
        <begin position="219"/>
        <end position="246"/>
    </location>
</feature>
<dbReference type="PANTHER" id="PTHR39535:SF2">
    <property type="entry name" value="HTTM DOMAIN-CONTAINING PROTEIN"/>
    <property type="match status" value="1"/>
</dbReference>
<evidence type="ECO:0000256" key="3">
    <source>
        <dbReference type="ARBA" id="ARBA00022989"/>
    </source>
</evidence>
<evidence type="ECO:0000256" key="1">
    <source>
        <dbReference type="ARBA" id="ARBA00004127"/>
    </source>
</evidence>
<evidence type="ECO:0000256" key="5">
    <source>
        <dbReference type="SAM" id="Phobius"/>
    </source>
</evidence>
<proteinExistence type="predicted"/>
<evidence type="ECO:0000259" key="6">
    <source>
        <dbReference type="SMART" id="SM00752"/>
    </source>
</evidence>
<dbReference type="EMBL" id="MDJD01000034">
    <property type="protein sequence ID" value="OEK08453.1"/>
    <property type="molecule type" value="Genomic_DNA"/>
</dbReference>